<dbReference type="RefSeq" id="WP_306729370.1">
    <property type="nucleotide sequence ID" value="NZ_JAVDDT010000012.1"/>
</dbReference>
<organism evidence="2 3">
    <name type="scientific">Natronospira bacteriovora</name>
    <dbReference type="NCBI Taxonomy" id="3069753"/>
    <lineage>
        <taxon>Bacteria</taxon>
        <taxon>Pseudomonadati</taxon>
        <taxon>Pseudomonadota</taxon>
        <taxon>Gammaproteobacteria</taxon>
        <taxon>Natronospirales</taxon>
        <taxon>Natronospiraceae</taxon>
        <taxon>Natronospira</taxon>
    </lineage>
</organism>
<dbReference type="Gene3D" id="1.10.390.10">
    <property type="entry name" value="Neutral Protease Domain 2"/>
    <property type="match status" value="1"/>
</dbReference>
<comment type="caution">
    <text evidence="2">The sequence shown here is derived from an EMBL/GenBank/DDBJ whole genome shotgun (WGS) entry which is preliminary data.</text>
</comment>
<gene>
    <name evidence="2" type="ORF">RBH19_13430</name>
</gene>
<evidence type="ECO:0000313" key="3">
    <source>
        <dbReference type="Proteomes" id="UP001239019"/>
    </source>
</evidence>
<evidence type="ECO:0000313" key="2">
    <source>
        <dbReference type="EMBL" id="MDQ2070874.1"/>
    </source>
</evidence>
<keyword evidence="3" id="KW-1185">Reference proteome</keyword>
<accession>A0ABU0WAC7</accession>
<evidence type="ECO:0000256" key="1">
    <source>
        <dbReference type="SAM" id="SignalP"/>
    </source>
</evidence>
<dbReference type="EMBL" id="JAVDDT010000012">
    <property type="protein sequence ID" value="MDQ2070874.1"/>
    <property type="molecule type" value="Genomic_DNA"/>
</dbReference>
<dbReference type="SUPFAM" id="SSF55486">
    <property type="entry name" value="Metalloproteases ('zincins'), catalytic domain"/>
    <property type="match status" value="1"/>
</dbReference>
<dbReference type="Proteomes" id="UP001239019">
    <property type="component" value="Unassembled WGS sequence"/>
</dbReference>
<proteinExistence type="predicted"/>
<protein>
    <recommendedName>
        <fullName evidence="4">Peptidase M61 catalytic domain-containing protein</fullName>
    </recommendedName>
</protein>
<sequence>MRLGLLPLLCLLPLALSASVLEQRHPYQIHVDKHFNQMTVAACFERRVPETLLAASNDASRLLRDPHIIVDGDKRPLRVMRNRMTIPSQPDDLCVHYAVDLGLAARSRSLGIAARTGDALVLSPRIWLWRPRRLTRYADIELSFDLPPEFSLSTPWPRIGEDSEGRPRFRLDHPPLGWDSSIAIGRFETFTLHNDDIQVDVALANGPSDPPPPSSVEAWLQPGLDAAATIFGGFPGHRAQVIVVPLDSGDRPLAQGRVSRAGGMGLLLGMSTSRPESDYHLDGLVAHEFMHLLHPPVIPHHRWLSEGIASYYQYIGLARAGHLSEAEAWQRLLADMYDGYWDRRQGTLRDITMRMSGGGADYVYWAGAALMLMSDVALRSREEDATTLDHVLAEWARCCFHERRAHDGRDSLRRLDKFAGGEPVFAPLYDEHVLSTRFPDISALLQALGLPELGEHGEDFQLDDDAPLVSIRRAIMRAHDRPLLDTPREE</sequence>
<feature type="signal peptide" evidence="1">
    <location>
        <begin position="1"/>
        <end position="18"/>
    </location>
</feature>
<dbReference type="InterPro" id="IPR027268">
    <property type="entry name" value="Peptidase_M4/M1_CTD_sf"/>
</dbReference>
<keyword evidence="1" id="KW-0732">Signal</keyword>
<name>A0ABU0WAC7_9GAMM</name>
<feature type="chain" id="PRO_5047296916" description="Peptidase M61 catalytic domain-containing protein" evidence="1">
    <location>
        <begin position="19"/>
        <end position="490"/>
    </location>
</feature>
<reference evidence="2 3" key="1">
    <citation type="submission" date="2023-08" db="EMBL/GenBank/DDBJ databases">
        <title>Whole-genome sequencing of halo(alkali)philic microorganisms from hypersaline lakes.</title>
        <authorList>
            <person name="Sorokin D.Y."/>
            <person name="Abbas B."/>
            <person name="Merkel A.Y."/>
        </authorList>
    </citation>
    <scope>NUCLEOTIDE SEQUENCE [LARGE SCALE GENOMIC DNA]</scope>
    <source>
        <strain evidence="2 3">AB-CW4</strain>
    </source>
</reference>
<evidence type="ECO:0008006" key="4">
    <source>
        <dbReference type="Google" id="ProtNLM"/>
    </source>
</evidence>